<gene>
    <name evidence="2" type="ORF">OOZ53_09220</name>
</gene>
<reference evidence="2" key="1">
    <citation type="submission" date="2022-11" db="EMBL/GenBank/DDBJ databases">
        <title>Hoeflea poritis sp. nov., isolated from scleractinian coral Porites lutea.</title>
        <authorList>
            <person name="Zhang G."/>
            <person name="Wei Q."/>
            <person name="Cai L."/>
        </authorList>
    </citation>
    <scope>NUCLEOTIDE SEQUENCE</scope>
    <source>
        <strain evidence="2">E7-10</strain>
    </source>
</reference>
<keyword evidence="3" id="KW-1185">Reference proteome</keyword>
<keyword evidence="1" id="KW-0732">Signal</keyword>
<dbReference type="PANTHER" id="PTHR36057:SF1">
    <property type="entry name" value="LIPOPROTEIN LIPID ATTACHMENT SITE-LIKE PROTEIN, PUTATIVE (DUF1223)-RELATED"/>
    <property type="match status" value="1"/>
</dbReference>
<proteinExistence type="predicted"/>
<sequence>MANTLMKIAKLAIAIGALTALPGTALQASDKAPVGVVELFTSQGCSSCPPADAVLGELVAQGNVVALSYHVDYWNYLGWEDTLSSEQSTERQYDYARTLGRKSVYTPQAVINGRDHLNGADKRGINRKVNAFADGGRGLSVPIEASLEGDKMKINIGAGEGKANVILVYFDRENTIDVKRGENRGRNLTYWNSVRDIQTVAMWEGKAVELDLPVSVISGDGYDGCAILLQTMKSKGVPGAIIGAGVIMDGGNS</sequence>
<organism evidence="2 3">
    <name type="scientific">Hoeflea poritis</name>
    <dbReference type="NCBI Taxonomy" id="2993659"/>
    <lineage>
        <taxon>Bacteria</taxon>
        <taxon>Pseudomonadati</taxon>
        <taxon>Pseudomonadota</taxon>
        <taxon>Alphaproteobacteria</taxon>
        <taxon>Hyphomicrobiales</taxon>
        <taxon>Rhizobiaceae</taxon>
        <taxon>Hoeflea</taxon>
    </lineage>
</organism>
<dbReference type="Pfam" id="PF06764">
    <property type="entry name" value="DUF1223"/>
    <property type="match status" value="1"/>
</dbReference>
<dbReference type="InterPro" id="IPR036249">
    <property type="entry name" value="Thioredoxin-like_sf"/>
</dbReference>
<dbReference type="EMBL" id="JAPJZH010000004">
    <property type="protein sequence ID" value="MDA4845526.1"/>
    <property type="molecule type" value="Genomic_DNA"/>
</dbReference>
<accession>A0ABT4VLE0</accession>
<dbReference type="Proteomes" id="UP001148313">
    <property type="component" value="Unassembled WGS sequence"/>
</dbReference>
<name>A0ABT4VLE0_9HYPH</name>
<dbReference type="InterPro" id="IPR010634">
    <property type="entry name" value="DUF1223"/>
</dbReference>
<dbReference type="PANTHER" id="PTHR36057">
    <property type="match status" value="1"/>
</dbReference>
<comment type="caution">
    <text evidence="2">The sequence shown here is derived from an EMBL/GenBank/DDBJ whole genome shotgun (WGS) entry which is preliminary data.</text>
</comment>
<feature type="chain" id="PRO_5046822172" evidence="1">
    <location>
        <begin position="29"/>
        <end position="253"/>
    </location>
</feature>
<dbReference type="RefSeq" id="WP_271089153.1">
    <property type="nucleotide sequence ID" value="NZ_JAPJZH010000004.1"/>
</dbReference>
<feature type="signal peptide" evidence="1">
    <location>
        <begin position="1"/>
        <end position="28"/>
    </location>
</feature>
<protein>
    <submittedName>
        <fullName evidence="2">Thioredoxin family protein</fullName>
    </submittedName>
</protein>
<evidence type="ECO:0000313" key="3">
    <source>
        <dbReference type="Proteomes" id="UP001148313"/>
    </source>
</evidence>
<dbReference type="SUPFAM" id="SSF52833">
    <property type="entry name" value="Thioredoxin-like"/>
    <property type="match status" value="1"/>
</dbReference>
<evidence type="ECO:0000256" key="1">
    <source>
        <dbReference type="SAM" id="SignalP"/>
    </source>
</evidence>
<evidence type="ECO:0000313" key="2">
    <source>
        <dbReference type="EMBL" id="MDA4845526.1"/>
    </source>
</evidence>